<dbReference type="AlphaFoldDB" id="A0AAN9QYH3"/>
<keyword evidence="1" id="KW-1133">Transmembrane helix</keyword>
<keyword evidence="3" id="KW-1185">Reference proteome</keyword>
<evidence type="ECO:0000313" key="2">
    <source>
        <dbReference type="EMBL" id="KAK7347673.1"/>
    </source>
</evidence>
<keyword evidence="1" id="KW-0812">Transmembrane</keyword>
<gene>
    <name evidence="2" type="ORF">VNO80_22210</name>
</gene>
<accession>A0AAN9QYH3</accession>
<sequence>MLAGPGRHRLVLLEVFLITLLACGSCVGTAWRGLHGLSWHSAGQRGWIWCADPMYGEFAWFQILWRCLKD</sequence>
<keyword evidence="1" id="KW-0472">Membrane</keyword>
<reference evidence="2 3" key="1">
    <citation type="submission" date="2024-01" db="EMBL/GenBank/DDBJ databases">
        <title>The genomes of 5 underutilized Papilionoideae crops provide insights into root nodulation and disease resistanc.</title>
        <authorList>
            <person name="Jiang F."/>
        </authorList>
    </citation>
    <scope>NUCLEOTIDE SEQUENCE [LARGE SCALE GENOMIC DNA]</scope>
    <source>
        <strain evidence="2">JINMINGXINNONG_FW02</strain>
        <tissue evidence="2">Leaves</tissue>
    </source>
</reference>
<name>A0AAN9QYH3_PHACN</name>
<evidence type="ECO:0000313" key="3">
    <source>
        <dbReference type="Proteomes" id="UP001374584"/>
    </source>
</evidence>
<comment type="caution">
    <text evidence="2">The sequence shown here is derived from an EMBL/GenBank/DDBJ whole genome shotgun (WGS) entry which is preliminary data.</text>
</comment>
<protein>
    <submittedName>
        <fullName evidence="2">Uncharacterized protein</fullName>
    </submittedName>
</protein>
<dbReference type="EMBL" id="JAYMYR010000008">
    <property type="protein sequence ID" value="KAK7347673.1"/>
    <property type="molecule type" value="Genomic_DNA"/>
</dbReference>
<feature type="transmembrane region" description="Helical" evidence="1">
    <location>
        <begin position="12"/>
        <end position="31"/>
    </location>
</feature>
<dbReference type="Proteomes" id="UP001374584">
    <property type="component" value="Unassembled WGS sequence"/>
</dbReference>
<organism evidence="2 3">
    <name type="scientific">Phaseolus coccineus</name>
    <name type="common">Scarlet runner bean</name>
    <name type="synonym">Phaseolus multiflorus</name>
    <dbReference type="NCBI Taxonomy" id="3886"/>
    <lineage>
        <taxon>Eukaryota</taxon>
        <taxon>Viridiplantae</taxon>
        <taxon>Streptophyta</taxon>
        <taxon>Embryophyta</taxon>
        <taxon>Tracheophyta</taxon>
        <taxon>Spermatophyta</taxon>
        <taxon>Magnoliopsida</taxon>
        <taxon>eudicotyledons</taxon>
        <taxon>Gunneridae</taxon>
        <taxon>Pentapetalae</taxon>
        <taxon>rosids</taxon>
        <taxon>fabids</taxon>
        <taxon>Fabales</taxon>
        <taxon>Fabaceae</taxon>
        <taxon>Papilionoideae</taxon>
        <taxon>50 kb inversion clade</taxon>
        <taxon>NPAAA clade</taxon>
        <taxon>indigoferoid/millettioid clade</taxon>
        <taxon>Phaseoleae</taxon>
        <taxon>Phaseolus</taxon>
    </lineage>
</organism>
<evidence type="ECO:0000256" key="1">
    <source>
        <dbReference type="SAM" id="Phobius"/>
    </source>
</evidence>
<proteinExistence type="predicted"/>